<proteinExistence type="predicted"/>
<dbReference type="PATRIC" id="fig|1423775.4.peg.1578"/>
<keyword evidence="2" id="KW-1185">Reference proteome</keyword>
<gene>
    <name evidence="1" type="ORF">FD03_GL001549</name>
</gene>
<organism evidence="1 2">
    <name type="scientific">Companilactobacillus nodensis DSM 19682 = JCM 14932 = NBRC 107160</name>
    <dbReference type="NCBI Taxonomy" id="1423775"/>
    <lineage>
        <taxon>Bacteria</taxon>
        <taxon>Bacillati</taxon>
        <taxon>Bacillota</taxon>
        <taxon>Bacilli</taxon>
        <taxon>Lactobacillales</taxon>
        <taxon>Lactobacillaceae</taxon>
        <taxon>Companilactobacillus</taxon>
    </lineage>
</organism>
<dbReference type="InterPro" id="IPR036278">
    <property type="entry name" value="Sialidase_sf"/>
</dbReference>
<reference evidence="1 2" key="1">
    <citation type="journal article" date="2015" name="Genome Announc.">
        <title>Expanding the biotechnology potential of lactobacilli through comparative genomics of 213 strains and associated genera.</title>
        <authorList>
            <person name="Sun Z."/>
            <person name="Harris H.M."/>
            <person name="McCann A."/>
            <person name="Guo C."/>
            <person name="Argimon S."/>
            <person name="Zhang W."/>
            <person name="Yang X."/>
            <person name="Jeffery I.B."/>
            <person name="Cooney J.C."/>
            <person name="Kagawa T.F."/>
            <person name="Liu W."/>
            <person name="Song Y."/>
            <person name="Salvetti E."/>
            <person name="Wrobel A."/>
            <person name="Rasinkangas P."/>
            <person name="Parkhill J."/>
            <person name="Rea M.C."/>
            <person name="O'Sullivan O."/>
            <person name="Ritari J."/>
            <person name="Douillard F.P."/>
            <person name="Paul Ross R."/>
            <person name="Yang R."/>
            <person name="Briner A.E."/>
            <person name="Felis G.E."/>
            <person name="de Vos W.M."/>
            <person name="Barrangou R."/>
            <person name="Klaenhammer T.R."/>
            <person name="Caufield P.W."/>
            <person name="Cui Y."/>
            <person name="Zhang H."/>
            <person name="O'Toole P.W."/>
        </authorList>
    </citation>
    <scope>NUCLEOTIDE SEQUENCE [LARGE SCALE GENOMIC DNA]</scope>
    <source>
        <strain evidence="1 2">DSM 19682</strain>
    </source>
</reference>
<dbReference type="EMBL" id="AZDZ01000019">
    <property type="protein sequence ID" value="KRK79184.1"/>
    <property type="molecule type" value="Genomic_DNA"/>
</dbReference>
<sequence>MNNNDLNEVHADDEEVVVKPMEKPNRDVVKILGIWLTNGYSLQPESDYYTQVGQTVIVRTSAGRSVWSVLTGLLDSPHYRWYKTTDAGETWSEVPESEGGYRMNFPVTPKEIGTTWYQLDTQYWNYLTGWLAKTHIYSQVTAVHAKEPVNATNLTITTDDDYLYNLGDNILANNNTYVHAHPIPTDANGRVTYTVDKPEIADFSDDTENGGKTTQLIAKDGAVGTVTITGTMQNPNGSTVSDKTIVRVGGGLDDQTVNIGETATYTMHGDTVGDDESENKGKITIEWFKYDKKGKSTSVAKSTSSNYKDYISYTTPPTTMDDDGTKYQAKITFKYGTLNLQSKTMTTNQANLTVINKPDITVDNTVTDDTYVGNGNDEHTLNDVSNDDVITYNATLTENSDRGVLKNGYYVIPLHRDTKVNTVKLDETVLDSSKYSIVSNSEAGTDDLVISGMNFDGVDVRVHKVEVKTTVAGITGEESLTYTPYIYGNANDNEVYMSKGITEQISYTLDGFSVSIDNLNYGSVNPLDVQSLHYREDKHNLPNGNVVEIDDRRRDKLGKKAFVSQDKLFENENGDQLGSSIRHYENGSYVNILNNKTFLKETQAGESFDSIGWGKEDGLLLYLGDAILKQGTYNTTLTWVFEDTP</sequence>
<dbReference type="AlphaFoldDB" id="A0A0R1K6V5"/>
<evidence type="ECO:0000313" key="2">
    <source>
        <dbReference type="Proteomes" id="UP000051248"/>
    </source>
</evidence>
<dbReference type="STRING" id="1423775.FD03_GL001549"/>
<evidence type="ECO:0000313" key="1">
    <source>
        <dbReference type="EMBL" id="KRK79184.1"/>
    </source>
</evidence>
<dbReference type="SUPFAM" id="SSF50939">
    <property type="entry name" value="Sialidases"/>
    <property type="match status" value="1"/>
</dbReference>
<name>A0A0R1K6V5_9LACO</name>
<accession>A0A0R1K6V5</accession>
<dbReference type="eggNOG" id="COG5492">
    <property type="taxonomic scope" value="Bacteria"/>
</dbReference>
<comment type="caution">
    <text evidence="1">The sequence shown here is derived from an EMBL/GenBank/DDBJ whole genome shotgun (WGS) entry which is preliminary data.</text>
</comment>
<protein>
    <submittedName>
        <fullName evidence="1">Cell surface SD repeat-containing protein</fullName>
    </submittedName>
</protein>
<dbReference type="Proteomes" id="UP000051248">
    <property type="component" value="Unassembled WGS sequence"/>
</dbReference>